<proteinExistence type="predicted"/>
<gene>
    <name evidence="1" type="ORF">BV22DRAFT_1131512</name>
</gene>
<organism evidence="1 2">
    <name type="scientific">Leucogyrophana mollusca</name>
    <dbReference type="NCBI Taxonomy" id="85980"/>
    <lineage>
        <taxon>Eukaryota</taxon>
        <taxon>Fungi</taxon>
        <taxon>Dikarya</taxon>
        <taxon>Basidiomycota</taxon>
        <taxon>Agaricomycotina</taxon>
        <taxon>Agaricomycetes</taxon>
        <taxon>Agaricomycetidae</taxon>
        <taxon>Boletales</taxon>
        <taxon>Boletales incertae sedis</taxon>
        <taxon>Leucogyrophana</taxon>
    </lineage>
</organism>
<protein>
    <submittedName>
        <fullName evidence="1">Uncharacterized protein</fullName>
    </submittedName>
</protein>
<dbReference type="Proteomes" id="UP000790709">
    <property type="component" value="Unassembled WGS sequence"/>
</dbReference>
<comment type="caution">
    <text evidence="1">The sequence shown here is derived from an EMBL/GenBank/DDBJ whole genome shotgun (WGS) entry which is preliminary data.</text>
</comment>
<keyword evidence="2" id="KW-1185">Reference proteome</keyword>
<accession>A0ACB8BC16</accession>
<name>A0ACB8BC16_9AGAM</name>
<evidence type="ECO:0000313" key="1">
    <source>
        <dbReference type="EMBL" id="KAH7922352.1"/>
    </source>
</evidence>
<reference evidence="1" key="1">
    <citation type="journal article" date="2021" name="New Phytol.">
        <title>Evolutionary innovations through gain and loss of genes in the ectomycorrhizal Boletales.</title>
        <authorList>
            <person name="Wu G."/>
            <person name="Miyauchi S."/>
            <person name="Morin E."/>
            <person name="Kuo A."/>
            <person name="Drula E."/>
            <person name="Varga T."/>
            <person name="Kohler A."/>
            <person name="Feng B."/>
            <person name="Cao Y."/>
            <person name="Lipzen A."/>
            <person name="Daum C."/>
            <person name="Hundley H."/>
            <person name="Pangilinan J."/>
            <person name="Johnson J."/>
            <person name="Barry K."/>
            <person name="LaButti K."/>
            <person name="Ng V."/>
            <person name="Ahrendt S."/>
            <person name="Min B."/>
            <person name="Choi I.G."/>
            <person name="Park H."/>
            <person name="Plett J.M."/>
            <person name="Magnuson J."/>
            <person name="Spatafora J.W."/>
            <person name="Nagy L.G."/>
            <person name="Henrissat B."/>
            <person name="Grigoriev I.V."/>
            <person name="Yang Z.L."/>
            <person name="Xu J."/>
            <person name="Martin F.M."/>
        </authorList>
    </citation>
    <scope>NUCLEOTIDE SEQUENCE</scope>
    <source>
        <strain evidence="1">KUC20120723A-06</strain>
    </source>
</reference>
<sequence length="284" mass="30548">MTPNQLKSHRSSLCAVFHTCTVPDLSNIISGKALLQSPFALINSAANEAILEYEKTGEDVPAIHSATLHPKDSAKDSLVLKKAVRLLEGACQQLCASLAPPQHTVTNVNFAQLYDGACVRAVIRADITSILANHPEGLYVRNLSSIVKIDEAKLGLISRRSDALKMKTDVFANNRLSLKLDSSEDITILTSMHTEFPKAPLFSTSVLQIRSPHSQTIQSMLLSCAPLRTLVSDLVQSDVRTPHTPLIIMLKEDAPPATNAGSSFSLASFRLLLSAGSLGDTTAP</sequence>
<evidence type="ECO:0000313" key="2">
    <source>
        <dbReference type="Proteomes" id="UP000790709"/>
    </source>
</evidence>
<dbReference type="EMBL" id="MU266488">
    <property type="protein sequence ID" value="KAH7922352.1"/>
    <property type="molecule type" value="Genomic_DNA"/>
</dbReference>